<dbReference type="EMBL" id="CP022386">
    <property type="protein sequence ID" value="ATA87555.1"/>
    <property type="molecule type" value="Genomic_DNA"/>
</dbReference>
<feature type="transmembrane region" description="Helical" evidence="4">
    <location>
        <begin position="348"/>
        <end position="366"/>
    </location>
</feature>
<dbReference type="GeneID" id="84808996"/>
<evidence type="ECO:0000313" key="6">
    <source>
        <dbReference type="EMBL" id="ATA87555.1"/>
    </source>
</evidence>
<dbReference type="InterPro" id="IPR036259">
    <property type="entry name" value="MFS_trans_sf"/>
</dbReference>
<proteinExistence type="predicted"/>
<dbReference type="GO" id="GO:0022857">
    <property type="term" value="F:transmembrane transporter activity"/>
    <property type="evidence" value="ECO:0007669"/>
    <property type="project" value="InterPro"/>
</dbReference>
<evidence type="ECO:0000256" key="3">
    <source>
        <dbReference type="ARBA" id="ARBA00023136"/>
    </source>
</evidence>
<feature type="transmembrane region" description="Helical" evidence="4">
    <location>
        <begin position="136"/>
        <end position="158"/>
    </location>
</feature>
<gene>
    <name evidence="6" type="ORF">CGC50_10580</name>
</gene>
<evidence type="ECO:0000313" key="7">
    <source>
        <dbReference type="Proteomes" id="UP000217250"/>
    </source>
</evidence>
<evidence type="ECO:0000259" key="5">
    <source>
        <dbReference type="PROSITE" id="PS50850"/>
    </source>
</evidence>
<keyword evidence="1 4" id="KW-0812">Transmembrane</keyword>
<dbReference type="RefSeq" id="WP_095910794.1">
    <property type="nucleotide sequence ID" value="NZ_CP022386.1"/>
</dbReference>
<dbReference type="InterPro" id="IPR011701">
    <property type="entry name" value="MFS"/>
</dbReference>
<feature type="transmembrane region" description="Helical" evidence="4">
    <location>
        <begin position="98"/>
        <end position="115"/>
    </location>
</feature>
<feature type="transmembrane region" description="Helical" evidence="4">
    <location>
        <begin position="265"/>
        <end position="284"/>
    </location>
</feature>
<accession>A0A250FT25</accession>
<feature type="transmembrane region" description="Helical" evidence="4">
    <location>
        <begin position="178"/>
        <end position="196"/>
    </location>
</feature>
<feature type="transmembrane region" description="Helical" evidence="4">
    <location>
        <begin position="291"/>
        <end position="309"/>
    </location>
</feature>
<name>A0A250FT25_9FLAO</name>
<evidence type="ECO:0000256" key="2">
    <source>
        <dbReference type="ARBA" id="ARBA00022989"/>
    </source>
</evidence>
<sequence>METKQRTQYLIIILISLSHCLNDLLQGVLPSIYPALQSKFALSMAQIGLITFCYQIAASILQPIVGAYTDKHPKPYAQVVGMGFSALGIGLLSWVDSYTLVLCSVVFVGIGSSIFHPEASRISFLASGGKRSFAQAVFQLGGNAGAALAPLLVIWIIFSKKVVEGKLVEESHLERLLWFVLFPIIAIVILFFIGTWRKKLLKQAQTVKKKEIPLPDLTHAQVRNSMIILMFLVFSKNFYTSSINNYLQFYTIKTFGFSDTQAQLYLFYYLGAAAAGTLIGGFFGDRVGRKFIIWFSILGAAPFALWLPYADAQTTAILIVLIGFIISSAFASILVYAQELLPKKIGMISGVFYGFAFGMGALGSAVLGKLIDMTSITFVYKVCSFLPLMGLIAYFLPNLKKVKMRE</sequence>
<feature type="transmembrane region" description="Helical" evidence="4">
    <location>
        <begin position="41"/>
        <end position="64"/>
    </location>
</feature>
<reference evidence="7" key="1">
    <citation type="submission" date="2017-06" db="EMBL/GenBank/DDBJ databases">
        <title>Capnocytophaga spp. assemblies.</title>
        <authorList>
            <person name="Gulvik C.A."/>
        </authorList>
    </citation>
    <scope>NUCLEOTIDE SEQUENCE [LARGE SCALE GENOMIC DNA]</scope>
    <source>
        <strain evidence="7">H1496</strain>
    </source>
</reference>
<protein>
    <submittedName>
        <fullName evidence="6">MFS transporter</fullName>
    </submittedName>
</protein>
<dbReference type="PANTHER" id="PTHR43129:SF1">
    <property type="entry name" value="FOSMIDOMYCIN RESISTANCE PROTEIN"/>
    <property type="match status" value="1"/>
</dbReference>
<keyword evidence="3 4" id="KW-0472">Membrane</keyword>
<organism evidence="6 7">
    <name type="scientific">Capnocytophaga gingivalis</name>
    <dbReference type="NCBI Taxonomy" id="1017"/>
    <lineage>
        <taxon>Bacteria</taxon>
        <taxon>Pseudomonadati</taxon>
        <taxon>Bacteroidota</taxon>
        <taxon>Flavobacteriia</taxon>
        <taxon>Flavobacteriales</taxon>
        <taxon>Flavobacteriaceae</taxon>
        <taxon>Capnocytophaga</taxon>
    </lineage>
</organism>
<keyword evidence="2 4" id="KW-1133">Transmembrane helix</keyword>
<dbReference type="CDD" id="cd17478">
    <property type="entry name" value="MFS_FsR"/>
    <property type="match status" value="1"/>
</dbReference>
<dbReference type="KEGG" id="cgh:CGC50_10580"/>
<dbReference type="Proteomes" id="UP000217250">
    <property type="component" value="Chromosome"/>
</dbReference>
<dbReference type="GO" id="GO:0005886">
    <property type="term" value="C:plasma membrane"/>
    <property type="evidence" value="ECO:0007669"/>
    <property type="project" value="TreeGrafter"/>
</dbReference>
<dbReference type="InterPro" id="IPR020846">
    <property type="entry name" value="MFS_dom"/>
</dbReference>
<dbReference type="Gene3D" id="1.20.1250.20">
    <property type="entry name" value="MFS general substrate transporter like domains"/>
    <property type="match status" value="2"/>
</dbReference>
<dbReference type="PANTHER" id="PTHR43129">
    <property type="entry name" value="FOSMIDOMYCIN RESISTANCE PROTEIN"/>
    <property type="match status" value="1"/>
</dbReference>
<feature type="transmembrane region" description="Helical" evidence="4">
    <location>
        <begin position="315"/>
        <end position="336"/>
    </location>
</feature>
<dbReference type="PROSITE" id="PS50850">
    <property type="entry name" value="MFS"/>
    <property type="match status" value="1"/>
</dbReference>
<evidence type="ECO:0000256" key="1">
    <source>
        <dbReference type="ARBA" id="ARBA00022692"/>
    </source>
</evidence>
<dbReference type="SUPFAM" id="SSF103473">
    <property type="entry name" value="MFS general substrate transporter"/>
    <property type="match status" value="1"/>
</dbReference>
<dbReference type="OrthoDB" id="9770492at2"/>
<feature type="transmembrane region" description="Helical" evidence="4">
    <location>
        <begin position="378"/>
        <end position="396"/>
    </location>
</feature>
<feature type="domain" description="Major facilitator superfamily (MFS) profile" evidence="5">
    <location>
        <begin position="11"/>
        <end position="401"/>
    </location>
</feature>
<dbReference type="Pfam" id="PF07690">
    <property type="entry name" value="MFS_1"/>
    <property type="match status" value="1"/>
</dbReference>
<evidence type="ECO:0000256" key="4">
    <source>
        <dbReference type="SAM" id="Phobius"/>
    </source>
</evidence>
<dbReference type="AlphaFoldDB" id="A0A250FT25"/>